<dbReference type="PROSITE" id="PS01124">
    <property type="entry name" value="HTH_ARAC_FAMILY_2"/>
    <property type="match status" value="1"/>
</dbReference>
<gene>
    <name evidence="5" type="ORF">J2I48_01940</name>
</gene>
<dbReference type="GO" id="GO:0003700">
    <property type="term" value="F:DNA-binding transcription factor activity"/>
    <property type="evidence" value="ECO:0007669"/>
    <property type="project" value="InterPro"/>
</dbReference>
<feature type="domain" description="HTH araC/xylS-type" evidence="4">
    <location>
        <begin position="188"/>
        <end position="290"/>
    </location>
</feature>
<dbReference type="GO" id="GO:0043565">
    <property type="term" value="F:sequence-specific DNA binding"/>
    <property type="evidence" value="ECO:0007669"/>
    <property type="project" value="InterPro"/>
</dbReference>
<dbReference type="InterPro" id="IPR009057">
    <property type="entry name" value="Homeodomain-like_sf"/>
</dbReference>
<evidence type="ECO:0000256" key="2">
    <source>
        <dbReference type="ARBA" id="ARBA00023125"/>
    </source>
</evidence>
<dbReference type="Proteomes" id="UP000664795">
    <property type="component" value="Unassembled WGS sequence"/>
</dbReference>
<proteinExistence type="predicted"/>
<dbReference type="CDD" id="cd06999">
    <property type="entry name" value="cupin_HpaA-like_N"/>
    <property type="match status" value="1"/>
</dbReference>
<keyword evidence="1" id="KW-0805">Transcription regulation</keyword>
<dbReference type="SUPFAM" id="SSF51215">
    <property type="entry name" value="Regulatory protein AraC"/>
    <property type="match status" value="1"/>
</dbReference>
<dbReference type="Pfam" id="PF12833">
    <property type="entry name" value="HTH_18"/>
    <property type="match status" value="1"/>
</dbReference>
<organism evidence="5 6">
    <name type="scientific">Fibrella aquatilis</name>
    <dbReference type="NCBI Taxonomy" id="2817059"/>
    <lineage>
        <taxon>Bacteria</taxon>
        <taxon>Pseudomonadati</taxon>
        <taxon>Bacteroidota</taxon>
        <taxon>Cytophagia</taxon>
        <taxon>Cytophagales</taxon>
        <taxon>Spirosomataceae</taxon>
        <taxon>Fibrella</taxon>
    </lineage>
</organism>
<keyword evidence="3" id="KW-0804">Transcription</keyword>
<dbReference type="InterPro" id="IPR037923">
    <property type="entry name" value="HTH-like"/>
</dbReference>
<dbReference type="PANTHER" id="PTHR43280">
    <property type="entry name" value="ARAC-FAMILY TRANSCRIPTIONAL REGULATOR"/>
    <property type="match status" value="1"/>
</dbReference>
<evidence type="ECO:0000313" key="5">
    <source>
        <dbReference type="EMBL" id="MBO0929730.1"/>
    </source>
</evidence>
<dbReference type="InterPro" id="IPR020449">
    <property type="entry name" value="Tscrpt_reg_AraC-type_HTH"/>
</dbReference>
<dbReference type="EMBL" id="JAFMYU010000001">
    <property type="protein sequence ID" value="MBO0929730.1"/>
    <property type="molecule type" value="Genomic_DNA"/>
</dbReference>
<name>A0A939G3G2_9BACT</name>
<dbReference type="PANTHER" id="PTHR43280:SF32">
    <property type="entry name" value="TRANSCRIPTIONAL REGULATORY PROTEIN"/>
    <property type="match status" value="1"/>
</dbReference>
<dbReference type="Gene3D" id="1.10.10.60">
    <property type="entry name" value="Homeodomain-like"/>
    <property type="match status" value="1"/>
</dbReference>
<comment type="caution">
    <text evidence="5">The sequence shown here is derived from an EMBL/GenBank/DDBJ whole genome shotgun (WGS) entry which is preliminary data.</text>
</comment>
<dbReference type="InterPro" id="IPR018060">
    <property type="entry name" value="HTH_AraC"/>
</dbReference>
<protein>
    <submittedName>
        <fullName evidence="5">Helix-turn-helix domain-containing protein</fullName>
    </submittedName>
</protein>
<dbReference type="InterPro" id="IPR003313">
    <property type="entry name" value="AraC-bd"/>
</dbReference>
<sequence>MKQVIQNYDGLYGEQHAVILPDFVQIERIETRSFQHKWVIKPHIHTQLFQLFCVETGNGTVWSDAGEIPFCGPCLLLFPENTLHGLRYEVETTGFVLTISASFIDELTTKIPAISLETTQNQAISLQQQPAWFAYLTTLLNRLSDETADTLLGRAFVVQALLAALLTDVFRYVKQQIKPDFAQKNRRLTILRLFQKSIRHSRDPQKNIAHYADEQHITAVHLNRVCRDLMQKSAMQVVYDYFLTEARNYLIHSDYTVAEVAYRLNFTDPAYFSRLFKKQTGSTPKAFRQANQVGC</sequence>
<dbReference type="AlphaFoldDB" id="A0A939G3G2"/>
<keyword evidence="2" id="KW-0238">DNA-binding</keyword>
<dbReference type="Pfam" id="PF02311">
    <property type="entry name" value="AraC_binding"/>
    <property type="match status" value="1"/>
</dbReference>
<evidence type="ECO:0000259" key="4">
    <source>
        <dbReference type="PROSITE" id="PS01124"/>
    </source>
</evidence>
<keyword evidence="6" id="KW-1185">Reference proteome</keyword>
<dbReference type="SMART" id="SM00342">
    <property type="entry name" value="HTH_ARAC"/>
    <property type="match status" value="1"/>
</dbReference>
<evidence type="ECO:0000256" key="3">
    <source>
        <dbReference type="ARBA" id="ARBA00023163"/>
    </source>
</evidence>
<accession>A0A939G3G2</accession>
<evidence type="ECO:0000313" key="6">
    <source>
        <dbReference type="Proteomes" id="UP000664795"/>
    </source>
</evidence>
<dbReference type="SUPFAM" id="SSF46689">
    <property type="entry name" value="Homeodomain-like"/>
    <property type="match status" value="1"/>
</dbReference>
<evidence type="ECO:0000256" key="1">
    <source>
        <dbReference type="ARBA" id="ARBA00023015"/>
    </source>
</evidence>
<dbReference type="InterPro" id="IPR047264">
    <property type="entry name" value="Cupin_HpaA-like_N"/>
</dbReference>
<dbReference type="RefSeq" id="WP_207333681.1">
    <property type="nucleotide sequence ID" value="NZ_JAFMYU010000001.1"/>
</dbReference>
<dbReference type="PRINTS" id="PR00032">
    <property type="entry name" value="HTHARAC"/>
</dbReference>
<reference evidence="5 6" key="1">
    <citation type="submission" date="2021-03" db="EMBL/GenBank/DDBJ databases">
        <title>Fibrella sp. HMF5036 genome sequencing and assembly.</title>
        <authorList>
            <person name="Kang H."/>
            <person name="Kim H."/>
            <person name="Bae S."/>
            <person name="Joh K."/>
        </authorList>
    </citation>
    <scope>NUCLEOTIDE SEQUENCE [LARGE SCALE GENOMIC DNA]</scope>
    <source>
        <strain evidence="5 6">HMF5036</strain>
    </source>
</reference>